<feature type="transmembrane region" description="Helical" evidence="6">
    <location>
        <begin position="141"/>
        <end position="161"/>
    </location>
</feature>
<evidence type="ECO:0000256" key="3">
    <source>
        <dbReference type="ARBA" id="ARBA00022692"/>
    </source>
</evidence>
<dbReference type="RefSeq" id="WP_078347372.1">
    <property type="nucleotide sequence ID" value="NZ_MBTF01000005.1"/>
</dbReference>
<protein>
    <submittedName>
        <fullName evidence="8">MFS transporter</fullName>
    </submittedName>
</protein>
<dbReference type="CDD" id="cd17324">
    <property type="entry name" value="MFS_NepI_like"/>
    <property type="match status" value="1"/>
</dbReference>
<dbReference type="SUPFAM" id="SSF103473">
    <property type="entry name" value="MFS general substrate transporter"/>
    <property type="match status" value="1"/>
</dbReference>
<dbReference type="GO" id="GO:0022857">
    <property type="term" value="F:transmembrane transporter activity"/>
    <property type="evidence" value="ECO:0007669"/>
    <property type="project" value="InterPro"/>
</dbReference>
<dbReference type="PANTHER" id="PTHR43124">
    <property type="entry name" value="PURINE EFFLUX PUMP PBUE"/>
    <property type="match status" value="1"/>
</dbReference>
<feature type="transmembrane region" description="Helical" evidence="6">
    <location>
        <begin position="309"/>
        <end position="327"/>
    </location>
</feature>
<evidence type="ECO:0000259" key="7">
    <source>
        <dbReference type="PROSITE" id="PS50850"/>
    </source>
</evidence>
<dbReference type="InterPro" id="IPR036259">
    <property type="entry name" value="MFS_trans_sf"/>
</dbReference>
<keyword evidence="5 6" id="KW-0472">Membrane</keyword>
<dbReference type="InterPro" id="IPR050189">
    <property type="entry name" value="MFS_Efflux_Transporters"/>
</dbReference>
<gene>
    <name evidence="8" type="ORF">BC343_24065</name>
</gene>
<feature type="domain" description="Major facilitator superfamily (MFS) profile" evidence="7">
    <location>
        <begin position="17"/>
        <end position="409"/>
    </location>
</feature>
<dbReference type="Pfam" id="PF07690">
    <property type="entry name" value="MFS_1"/>
    <property type="match status" value="1"/>
</dbReference>
<dbReference type="PROSITE" id="PS50850">
    <property type="entry name" value="MFS"/>
    <property type="match status" value="1"/>
</dbReference>
<keyword evidence="4 6" id="KW-1133">Transmembrane helix</keyword>
<keyword evidence="9" id="KW-1185">Reference proteome</keyword>
<feature type="transmembrane region" description="Helical" evidence="6">
    <location>
        <begin position="12"/>
        <end position="32"/>
    </location>
</feature>
<dbReference type="InterPro" id="IPR020846">
    <property type="entry name" value="MFS_dom"/>
</dbReference>
<comment type="subcellular location">
    <subcellularLocation>
        <location evidence="1">Cell membrane</location>
        <topology evidence="1">Multi-pass membrane protein</topology>
    </subcellularLocation>
</comment>
<feature type="transmembrane region" description="Helical" evidence="6">
    <location>
        <begin position="255"/>
        <end position="273"/>
    </location>
</feature>
<feature type="transmembrane region" description="Helical" evidence="6">
    <location>
        <begin position="221"/>
        <end position="243"/>
    </location>
</feature>
<dbReference type="OrthoDB" id="9812221at2"/>
<proteinExistence type="predicted"/>
<evidence type="ECO:0000256" key="4">
    <source>
        <dbReference type="ARBA" id="ARBA00022989"/>
    </source>
</evidence>
<evidence type="ECO:0000313" key="9">
    <source>
        <dbReference type="Proteomes" id="UP000189739"/>
    </source>
</evidence>
<dbReference type="Proteomes" id="UP000189739">
    <property type="component" value="Unassembled WGS sequence"/>
</dbReference>
<feature type="transmembrane region" description="Helical" evidence="6">
    <location>
        <begin position="173"/>
        <end position="200"/>
    </location>
</feature>
<dbReference type="AlphaFoldDB" id="A0A1S9PIA2"/>
<keyword evidence="3 6" id="KW-0812">Transmembrane</keyword>
<sequence length="427" mass="46326">MKTEQPQTAFTGYQKFVIFILALTQFTVILDFMVMSPLGDMLMKSLSLKPQAFGFAVSAYAFSAGISGLLTAGFADKFDRKKLLLFFYCGFIIGTIFCGLAQSYAVLLAARIITGLFGGVIGSISMAIITDIFSLQQRGRVMGFIQMGFGASQVLGIPVALYLADHLRWEAPFWMVAAIGVAALIAIAIYLKPITAHLAIQKDKSALLHLWHTAAKPDYQVGFVATALLSIGGFMMMPFGTAFAVNNLKIPNADLFKLFMVSGLSTLVIMPLIGKLSDRIDKFKIFMAASIWTMIMCVVYTNLGPTPLWLVMILNVMMMMGVMSRMVPSSALTSAIPDMADRGAFMSINSSLQQIAGGVAAVAAGAIVTKKTDYSPLEHYDIVGYVIVVISVLSILGMLRVDKLTKKKMESKKVVIPEQEAVLSEGF</sequence>
<reference evidence="8 9" key="1">
    <citation type="submission" date="2016-07" db="EMBL/GenBank/DDBJ databases">
        <title>Genomic analysis of zinc-resistant bacterium Mucilaginibacter pedocola TBZ30.</title>
        <authorList>
            <person name="Huang J."/>
            <person name="Tang J."/>
        </authorList>
    </citation>
    <scope>NUCLEOTIDE SEQUENCE [LARGE SCALE GENOMIC DNA]</scope>
    <source>
        <strain evidence="8 9">TBZ30</strain>
    </source>
</reference>
<feature type="transmembrane region" description="Helical" evidence="6">
    <location>
        <begin position="380"/>
        <end position="399"/>
    </location>
</feature>
<dbReference type="GO" id="GO:0005886">
    <property type="term" value="C:plasma membrane"/>
    <property type="evidence" value="ECO:0007669"/>
    <property type="project" value="UniProtKB-SubCell"/>
</dbReference>
<evidence type="ECO:0000256" key="6">
    <source>
        <dbReference type="SAM" id="Phobius"/>
    </source>
</evidence>
<dbReference type="InterPro" id="IPR011701">
    <property type="entry name" value="MFS"/>
</dbReference>
<dbReference type="EMBL" id="MBTF01000005">
    <property type="protein sequence ID" value="OOQ60672.1"/>
    <property type="molecule type" value="Genomic_DNA"/>
</dbReference>
<evidence type="ECO:0000256" key="2">
    <source>
        <dbReference type="ARBA" id="ARBA00022475"/>
    </source>
</evidence>
<organism evidence="8 9">
    <name type="scientific">Mucilaginibacter pedocola</name>
    <dbReference type="NCBI Taxonomy" id="1792845"/>
    <lineage>
        <taxon>Bacteria</taxon>
        <taxon>Pseudomonadati</taxon>
        <taxon>Bacteroidota</taxon>
        <taxon>Sphingobacteriia</taxon>
        <taxon>Sphingobacteriales</taxon>
        <taxon>Sphingobacteriaceae</taxon>
        <taxon>Mucilaginibacter</taxon>
    </lineage>
</organism>
<dbReference type="Gene3D" id="1.20.1250.20">
    <property type="entry name" value="MFS general substrate transporter like domains"/>
    <property type="match status" value="1"/>
</dbReference>
<dbReference type="PANTHER" id="PTHR43124:SF3">
    <property type="entry name" value="CHLORAMPHENICOL EFFLUX PUMP RV0191"/>
    <property type="match status" value="1"/>
</dbReference>
<feature type="transmembrane region" description="Helical" evidence="6">
    <location>
        <begin position="83"/>
        <end position="102"/>
    </location>
</feature>
<comment type="caution">
    <text evidence="8">The sequence shown here is derived from an EMBL/GenBank/DDBJ whole genome shotgun (WGS) entry which is preliminary data.</text>
</comment>
<keyword evidence="2" id="KW-1003">Cell membrane</keyword>
<dbReference type="STRING" id="1792845.BC343_24065"/>
<name>A0A1S9PIA2_9SPHI</name>
<feature type="transmembrane region" description="Helical" evidence="6">
    <location>
        <begin position="108"/>
        <end position="129"/>
    </location>
</feature>
<accession>A0A1S9PIA2</accession>
<evidence type="ECO:0000256" key="1">
    <source>
        <dbReference type="ARBA" id="ARBA00004651"/>
    </source>
</evidence>
<evidence type="ECO:0000313" key="8">
    <source>
        <dbReference type="EMBL" id="OOQ60672.1"/>
    </source>
</evidence>
<evidence type="ECO:0000256" key="5">
    <source>
        <dbReference type="ARBA" id="ARBA00023136"/>
    </source>
</evidence>
<feature type="transmembrane region" description="Helical" evidence="6">
    <location>
        <begin position="52"/>
        <end position="71"/>
    </location>
</feature>